<reference evidence="2" key="1">
    <citation type="submission" date="2017-10" db="EMBL/GenBank/DDBJ databases">
        <title>Completed PacBio SMRT sequence of Methylosinus trichosporium OB3b reveals presence of a third large plasmid.</title>
        <authorList>
            <person name="Charles T.C."/>
            <person name="Lynch M.D.J."/>
            <person name="Heil J.R."/>
            <person name="Cheng J."/>
        </authorList>
    </citation>
    <scope>NUCLEOTIDE SEQUENCE [LARGE SCALE GENOMIC DNA]</scope>
    <source>
        <strain evidence="2">OB3b</strain>
    </source>
</reference>
<organism evidence="1 2">
    <name type="scientific">Methylosinus trichosporium (strain ATCC 35070 / NCIMB 11131 / UNIQEM 75 / OB3b)</name>
    <dbReference type="NCBI Taxonomy" id="595536"/>
    <lineage>
        <taxon>Bacteria</taxon>
        <taxon>Pseudomonadati</taxon>
        <taxon>Pseudomonadota</taxon>
        <taxon>Alphaproteobacteria</taxon>
        <taxon>Hyphomicrobiales</taxon>
        <taxon>Methylocystaceae</taxon>
        <taxon>Methylosinus</taxon>
    </lineage>
</organism>
<accession>A0A2D2CVA4</accession>
<dbReference type="KEGG" id="mtw:CQW49_00970"/>
<evidence type="ECO:0000313" key="1">
    <source>
        <dbReference type="EMBL" id="ATQ66624.1"/>
    </source>
</evidence>
<dbReference type="EMBL" id="CP023737">
    <property type="protein sequence ID" value="ATQ66624.1"/>
    <property type="molecule type" value="Genomic_DNA"/>
</dbReference>
<protein>
    <submittedName>
        <fullName evidence="1">Uncharacterized protein</fullName>
    </submittedName>
</protein>
<evidence type="ECO:0000313" key="2">
    <source>
        <dbReference type="Proteomes" id="UP000230709"/>
    </source>
</evidence>
<proteinExistence type="predicted"/>
<dbReference type="AlphaFoldDB" id="A0A2D2CVA4"/>
<sequence>MRAGSTAICSTAIAARRRCATSSSPRGFADLGLPHVAADLAVVLRLLLAKCPEARGEIRRPLVWDDAA</sequence>
<keyword evidence="2" id="KW-1185">Reference proteome</keyword>
<name>A0A2D2CVA4_METT3</name>
<gene>
    <name evidence="1" type="ORF">CQW49_00970</name>
</gene>
<dbReference type="Proteomes" id="UP000230709">
    <property type="component" value="Chromosome"/>
</dbReference>